<evidence type="ECO:0000313" key="4">
    <source>
        <dbReference type="EMBL" id="PMC62734.1"/>
    </source>
</evidence>
<feature type="domain" description="HTH araC/xylS-type" evidence="3">
    <location>
        <begin position="215"/>
        <end position="313"/>
    </location>
</feature>
<dbReference type="Proteomes" id="UP000235363">
    <property type="component" value="Unassembled WGS sequence"/>
</dbReference>
<dbReference type="InterPro" id="IPR018060">
    <property type="entry name" value="HTH_AraC"/>
</dbReference>
<accession>A0A2N6T085</accession>
<evidence type="ECO:0000259" key="3">
    <source>
        <dbReference type="PROSITE" id="PS01124"/>
    </source>
</evidence>
<sequence length="317" mass="33883">MRIAVHVFDGITAFHASVPLEVFGEVSRLGLDGDDGWTVSVWSDDGEPVRTYEGLALSDLAGPEAAEDADLLVFPAWHSDFRPTPEPLAALIRRAHDRGALVAGLCLGAFPVAGGGILDGRGAVTHWAAAGEFAERFPSVDVDPDALYIDHGDVLTSAGTASALDACLHVVRTRLGSAAAAKVARRLVIAPHREGGQAQYIERPLPETEERGPIGELIEWALANLDADLGVPALAARARMSPRNFTRRFRETTGTSPAKWVNARRLDEARTLLETTSWSVAKISGACGFGNPVTFRQGFAATYGTTPTSYRKRFTPG</sequence>
<comment type="caution">
    <text evidence="4">The sequence shown here is derived from an EMBL/GenBank/DDBJ whole genome shotgun (WGS) entry which is preliminary data.</text>
</comment>
<dbReference type="CDD" id="cd03137">
    <property type="entry name" value="GATase1_AraC_1"/>
    <property type="match status" value="1"/>
</dbReference>
<dbReference type="AlphaFoldDB" id="A0A2N6T085"/>
<dbReference type="PANTHER" id="PTHR43130:SF3">
    <property type="entry name" value="HTH-TYPE TRANSCRIPTIONAL REGULATOR RV1931C"/>
    <property type="match status" value="1"/>
</dbReference>
<organism evidence="4 5">
    <name type="scientific">Corynebacterium xerosis</name>
    <dbReference type="NCBI Taxonomy" id="1725"/>
    <lineage>
        <taxon>Bacteria</taxon>
        <taxon>Bacillati</taxon>
        <taxon>Actinomycetota</taxon>
        <taxon>Actinomycetes</taxon>
        <taxon>Mycobacteriales</taxon>
        <taxon>Corynebacteriaceae</taxon>
        <taxon>Corynebacterium</taxon>
    </lineage>
</organism>
<dbReference type="SMART" id="SM00342">
    <property type="entry name" value="HTH_ARAC"/>
    <property type="match status" value="1"/>
</dbReference>
<dbReference type="SUPFAM" id="SSF52317">
    <property type="entry name" value="Class I glutamine amidotransferase-like"/>
    <property type="match status" value="1"/>
</dbReference>
<keyword evidence="2" id="KW-0804">Transcription</keyword>
<dbReference type="Gene3D" id="1.10.10.60">
    <property type="entry name" value="Homeodomain-like"/>
    <property type="match status" value="1"/>
</dbReference>
<dbReference type="GO" id="GO:0043565">
    <property type="term" value="F:sequence-specific DNA binding"/>
    <property type="evidence" value="ECO:0007669"/>
    <property type="project" value="InterPro"/>
</dbReference>
<dbReference type="Pfam" id="PF12833">
    <property type="entry name" value="HTH_18"/>
    <property type="match status" value="1"/>
</dbReference>
<reference evidence="4 5" key="1">
    <citation type="submission" date="2017-09" db="EMBL/GenBank/DDBJ databases">
        <title>Bacterial strain isolated from the female urinary microbiota.</title>
        <authorList>
            <person name="Thomas-White K."/>
            <person name="Kumar N."/>
            <person name="Forster S."/>
            <person name="Putonti C."/>
            <person name="Lawley T."/>
            <person name="Wolfe A.J."/>
        </authorList>
    </citation>
    <scope>NUCLEOTIDE SEQUENCE [LARGE SCALE GENOMIC DNA]</scope>
    <source>
        <strain evidence="4 5">UMB0908</strain>
    </source>
</reference>
<dbReference type="InterPro" id="IPR009057">
    <property type="entry name" value="Homeodomain-like_sf"/>
</dbReference>
<dbReference type="InterPro" id="IPR002818">
    <property type="entry name" value="DJ-1/PfpI"/>
</dbReference>
<dbReference type="Pfam" id="PF01965">
    <property type="entry name" value="DJ-1_PfpI"/>
    <property type="match status" value="1"/>
</dbReference>
<keyword evidence="1" id="KW-0805">Transcription regulation</keyword>
<proteinExistence type="predicted"/>
<dbReference type="SUPFAM" id="SSF46689">
    <property type="entry name" value="Homeodomain-like"/>
    <property type="match status" value="2"/>
</dbReference>
<gene>
    <name evidence="4" type="ORF">CJ204_04385</name>
</gene>
<dbReference type="Gene3D" id="3.40.50.880">
    <property type="match status" value="1"/>
</dbReference>
<evidence type="ECO:0000256" key="2">
    <source>
        <dbReference type="ARBA" id="ARBA00023163"/>
    </source>
</evidence>
<evidence type="ECO:0000313" key="5">
    <source>
        <dbReference type="Proteomes" id="UP000235363"/>
    </source>
</evidence>
<dbReference type="GO" id="GO:0003700">
    <property type="term" value="F:DNA-binding transcription factor activity"/>
    <property type="evidence" value="ECO:0007669"/>
    <property type="project" value="InterPro"/>
</dbReference>
<dbReference type="EMBL" id="PNHF01000007">
    <property type="protein sequence ID" value="PMC62734.1"/>
    <property type="molecule type" value="Genomic_DNA"/>
</dbReference>
<protein>
    <submittedName>
        <fullName evidence="4">AraC family transcriptional regulator</fullName>
    </submittedName>
</protein>
<dbReference type="InterPro" id="IPR029062">
    <property type="entry name" value="Class_I_gatase-like"/>
</dbReference>
<evidence type="ECO:0000256" key="1">
    <source>
        <dbReference type="ARBA" id="ARBA00023015"/>
    </source>
</evidence>
<name>A0A2N6T085_9CORY</name>
<dbReference type="InterPro" id="IPR052158">
    <property type="entry name" value="INH-QAR"/>
</dbReference>
<dbReference type="RefSeq" id="WP_102212398.1">
    <property type="nucleotide sequence ID" value="NZ_PNHF01000007.1"/>
</dbReference>
<dbReference type="PANTHER" id="PTHR43130">
    <property type="entry name" value="ARAC-FAMILY TRANSCRIPTIONAL REGULATOR"/>
    <property type="match status" value="1"/>
</dbReference>
<dbReference type="PROSITE" id="PS01124">
    <property type="entry name" value="HTH_ARAC_FAMILY_2"/>
    <property type="match status" value="1"/>
</dbReference>